<keyword evidence="3" id="KW-0862">Zinc</keyword>
<keyword evidence="1" id="KW-0479">Metal-binding</keyword>
<evidence type="ECO:0000256" key="4">
    <source>
        <dbReference type="PROSITE-ProRule" id="PRU00175"/>
    </source>
</evidence>
<dbReference type="GO" id="GO:0005737">
    <property type="term" value="C:cytoplasm"/>
    <property type="evidence" value="ECO:0007669"/>
    <property type="project" value="TreeGrafter"/>
</dbReference>
<keyword evidence="8" id="KW-1185">Reference proteome</keyword>
<gene>
    <name evidence="7" type="ORF">HHK36_028536</name>
</gene>
<dbReference type="GO" id="GO:0008270">
    <property type="term" value="F:zinc ion binding"/>
    <property type="evidence" value="ECO:0007669"/>
    <property type="project" value="UniProtKB-KW"/>
</dbReference>
<dbReference type="SMART" id="SM00184">
    <property type="entry name" value="RING"/>
    <property type="match status" value="1"/>
</dbReference>
<dbReference type="AlphaFoldDB" id="A0A835D0K1"/>
<evidence type="ECO:0000256" key="1">
    <source>
        <dbReference type="ARBA" id="ARBA00022723"/>
    </source>
</evidence>
<feature type="domain" description="RING-type" evidence="6">
    <location>
        <begin position="183"/>
        <end position="224"/>
    </location>
</feature>
<dbReference type="SUPFAM" id="SSF57850">
    <property type="entry name" value="RING/U-box"/>
    <property type="match status" value="1"/>
</dbReference>
<sequence>MSFVQDVECSFLDAIVLRERDKINPSNDDTQVIFKFFIKPTYVYLEHLNDRDFHVHHVSHPSVKKVFSIHYLNLFLHENMQLSVLEMLLSLEFLEIETCEALVEEISSFAYQKGQTLWLQTNPAAIEITVEIQLMIEELSDDEEESEELDEETGVGTSVGASKKSIEGLETMKLERGESVEHCTVCLEDFLIGMDVTKMPCSHTFHRECIARWLEQSNLCPLCRFEMPRDSLVSHN</sequence>
<feature type="region of interest" description="Disordered" evidence="5">
    <location>
        <begin position="141"/>
        <end position="161"/>
    </location>
</feature>
<dbReference type="Pfam" id="PF13639">
    <property type="entry name" value="zf-RING_2"/>
    <property type="match status" value="1"/>
</dbReference>
<comment type="caution">
    <text evidence="7">The sequence shown here is derived from an EMBL/GenBank/DDBJ whole genome shotgun (WGS) entry which is preliminary data.</text>
</comment>
<dbReference type="PROSITE" id="PS50089">
    <property type="entry name" value="ZF_RING_2"/>
    <property type="match status" value="1"/>
</dbReference>
<dbReference type="InterPro" id="IPR013083">
    <property type="entry name" value="Znf_RING/FYVE/PHD"/>
</dbReference>
<proteinExistence type="predicted"/>
<keyword evidence="2 4" id="KW-0863">Zinc-finger</keyword>
<dbReference type="PANTHER" id="PTHR15710">
    <property type="entry name" value="E3 UBIQUITIN-PROTEIN LIGASE PRAJA"/>
    <property type="match status" value="1"/>
</dbReference>
<organism evidence="7 8">
    <name type="scientific">Tetracentron sinense</name>
    <name type="common">Spur-leaf</name>
    <dbReference type="NCBI Taxonomy" id="13715"/>
    <lineage>
        <taxon>Eukaryota</taxon>
        <taxon>Viridiplantae</taxon>
        <taxon>Streptophyta</taxon>
        <taxon>Embryophyta</taxon>
        <taxon>Tracheophyta</taxon>
        <taxon>Spermatophyta</taxon>
        <taxon>Magnoliopsida</taxon>
        <taxon>Trochodendrales</taxon>
        <taxon>Trochodendraceae</taxon>
        <taxon>Tetracentron</taxon>
    </lineage>
</organism>
<feature type="compositionally biased region" description="Acidic residues" evidence="5">
    <location>
        <begin position="141"/>
        <end position="153"/>
    </location>
</feature>
<dbReference type="GO" id="GO:0061630">
    <property type="term" value="F:ubiquitin protein ligase activity"/>
    <property type="evidence" value="ECO:0007669"/>
    <property type="project" value="TreeGrafter"/>
</dbReference>
<dbReference type="Gene3D" id="3.30.40.10">
    <property type="entry name" value="Zinc/RING finger domain, C3HC4 (zinc finger)"/>
    <property type="match status" value="1"/>
</dbReference>
<reference evidence="7 8" key="1">
    <citation type="submission" date="2020-04" db="EMBL/GenBank/DDBJ databases">
        <title>Plant Genome Project.</title>
        <authorList>
            <person name="Zhang R.-G."/>
        </authorList>
    </citation>
    <scope>NUCLEOTIDE SEQUENCE [LARGE SCALE GENOMIC DNA]</scope>
    <source>
        <strain evidence="7">YNK0</strain>
        <tissue evidence="7">Leaf</tissue>
    </source>
</reference>
<dbReference type="OMA" id="CAHLMAM"/>
<dbReference type="CDD" id="cd16454">
    <property type="entry name" value="RING-H2_PA-TM-RING"/>
    <property type="match status" value="1"/>
</dbReference>
<name>A0A835D0K1_TETSI</name>
<dbReference type="EMBL" id="JABCRI010000022">
    <property type="protein sequence ID" value="KAF8379107.1"/>
    <property type="molecule type" value="Genomic_DNA"/>
</dbReference>
<protein>
    <recommendedName>
        <fullName evidence="6">RING-type domain-containing protein</fullName>
    </recommendedName>
</protein>
<dbReference type="Proteomes" id="UP000655225">
    <property type="component" value="Unassembled WGS sequence"/>
</dbReference>
<dbReference type="PANTHER" id="PTHR15710:SF77">
    <property type="entry name" value="RING-H2 FINGER PROTEIN ATL21B"/>
    <property type="match status" value="1"/>
</dbReference>
<dbReference type="OrthoDB" id="4348522at2759"/>
<evidence type="ECO:0000256" key="3">
    <source>
        <dbReference type="ARBA" id="ARBA00022833"/>
    </source>
</evidence>
<evidence type="ECO:0000256" key="2">
    <source>
        <dbReference type="ARBA" id="ARBA00022771"/>
    </source>
</evidence>
<dbReference type="GO" id="GO:0016567">
    <property type="term" value="P:protein ubiquitination"/>
    <property type="evidence" value="ECO:0007669"/>
    <property type="project" value="TreeGrafter"/>
</dbReference>
<evidence type="ECO:0000313" key="8">
    <source>
        <dbReference type="Proteomes" id="UP000655225"/>
    </source>
</evidence>
<dbReference type="InterPro" id="IPR001841">
    <property type="entry name" value="Znf_RING"/>
</dbReference>
<evidence type="ECO:0000256" key="5">
    <source>
        <dbReference type="SAM" id="MobiDB-lite"/>
    </source>
</evidence>
<evidence type="ECO:0000259" key="6">
    <source>
        <dbReference type="PROSITE" id="PS50089"/>
    </source>
</evidence>
<accession>A0A835D0K1</accession>
<evidence type="ECO:0000313" key="7">
    <source>
        <dbReference type="EMBL" id="KAF8379107.1"/>
    </source>
</evidence>